<dbReference type="GO" id="GO:0016020">
    <property type="term" value="C:membrane"/>
    <property type="evidence" value="ECO:0007669"/>
    <property type="project" value="UniProtKB-SubCell"/>
</dbReference>
<dbReference type="GO" id="GO:0032259">
    <property type="term" value="P:methylation"/>
    <property type="evidence" value="ECO:0007669"/>
    <property type="project" value="UniProtKB-KW"/>
</dbReference>
<keyword evidence="17" id="KW-1185">Reference proteome</keyword>
<dbReference type="AlphaFoldDB" id="A0A2T9YRF9"/>
<keyword evidence="13 15" id="KW-0472">Membrane</keyword>
<evidence type="ECO:0000313" key="17">
    <source>
        <dbReference type="Proteomes" id="UP000245383"/>
    </source>
</evidence>
<dbReference type="Pfam" id="PF02353">
    <property type="entry name" value="CMAS"/>
    <property type="match status" value="1"/>
</dbReference>
<keyword evidence="5" id="KW-0444">Lipid biosynthesis</keyword>
<dbReference type="OrthoDB" id="412182at2759"/>
<dbReference type="InterPro" id="IPR029063">
    <property type="entry name" value="SAM-dependent_MTases_sf"/>
</dbReference>
<evidence type="ECO:0000256" key="4">
    <source>
        <dbReference type="ARBA" id="ARBA00010815"/>
    </source>
</evidence>
<feature type="transmembrane region" description="Helical" evidence="15">
    <location>
        <begin position="55"/>
        <end position="79"/>
    </location>
</feature>
<evidence type="ECO:0000256" key="14">
    <source>
        <dbReference type="ARBA" id="ARBA00039020"/>
    </source>
</evidence>
<name>A0A2T9YRF9_9FUNG</name>
<evidence type="ECO:0000256" key="9">
    <source>
        <dbReference type="ARBA" id="ARBA00022692"/>
    </source>
</evidence>
<evidence type="ECO:0000256" key="10">
    <source>
        <dbReference type="ARBA" id="ARBA00022919"/>
    </source>
</evidence>
<keyword evidence="11 15" id="KW-1133">Transmembrane helix</keyword>
<dbReference type="Gene3D" id="3.40.50.150">
    <property type="entry name" value="Vaccinia Virus protein VP39"/>
    <property type="match status" value="1"/>
</dbReference>
<dbReference type="GO" id="GO:0006665">
    <property type="term" value="P:sphingolipid metabolic process"/>
    <property type="evidence" value="ECO:0007669"/>
    <property type="project" value="UniProtKB-KW"/>
</dbReference>
<evidence type="ECO:0000256" key="6">
    <source>
        <dbReference type="ARBA" id="ARBA00022603"/>
    </source>
</evidence>
<dbReference type="CDD" id="cd02440">
    <property type="entry name" value="AdoMet_MTases"/>
    <property type="match status" value="1"/>
</dbReference>
<evidence type="ECO:0000313" key="16">
    <source>
        <dbReference type="EMBL" id="PVU94891.1"/>
    </source>
</evidence>
<evidence type="ECO:0000256" key="13">
    <source>
        <dbReference type="ARBA" id="ARBA00023136"/>
    </source>
</evidence>
<comment type="subcellular location">
    <subcellularLocation>
        <location evidence="1">Membrane</location>
        <topology evidence="1">Multi-pass membrane protein</topology>
    </subcellularLocation>
</comment>
<accession>A0A2T9YRF9</accession>
<protein>
    <recommendedName>
        <fullName evidence="14">sphingolipid C(9)-methyltransferase</fullName>
        <ecNumber evidence="14">2.1.1.317</ecNumber>
    </recommendedName>
</protein>
<dbReference type="InterPro" id="IPR052290">
    <property type="entry name" value="Sphingo_C9-MT"/>
</dbReference>
<keyword evidence="9 15" id="KW-0812">Transmembrane</keyword>
<evidence type="ECO:0000256" key="5">
    <source>
        <dbReference type="ARBA" id="ARBA00022516"/>
    </source>
</evidence>
<sequence length="466" mass="53366">MSKLLGSSSAQKSASFYYPTSPIECAGASQYSTRNLIIACVSIPYLFKYLLNLSWVSYFITALLTFLPIAGLSLVLGSWTSSYPTDQQFSATNQPLSDFIEILDDELKSKYAGTSKIPMELFFESYFDGKINLKDDCLKVFEQRYQWATFGLTLNQLKFFLLQFLPELLWHSKKQDEDQVRDHYDRGDDFYAAFLGETMIYTSGIVSDPSEKESLEKLQENKLHDVCTRLDLQPGDRHLDLGCGWGTLVNYAAKNFGSNSTGVTLGINQAKFGNDKAISLKTSDKVKILCMDYRECPRRPKYNKISCLEMAEHVGVRKFGEFLLQVKDMLEDDGLFYLQIAGLRSAWQYEDFVWGLFMAKYVFPGADASCPLNWVINQLETSGFEVRSTLTIGVHYSVTIGRWYENWMKNKQTITDKYGKRWFRIWEIFLAWSVIIARQGSSTCYQILAHKNLNAFDRSSIITKPL</sequence>
<dbReference type="Proteomes" id="UP000245383">
    <property type="component" value="Unassembled WGS sequence"/>
</dbReference>
<dbReference type="PANTHER" id="PTHR45197:SF1">
    <property type="entry name" value="SPHINGOLIPID C9-METHYLTRANSFERASE A-RELATED"/>
    <property type="match status" value="1"/>
</dbReference>
<dbReference type="EMBL" id="MBFR01000071">
    <property type="protein sequence ID" value="PVU94891.1"/>
    <property type="molecule type" value="Genomic_DNA"/>
</dbReference>
<evidence type="ECO:0000256" key="7">
    <source>
        <dbReference type="ARBA" id="ARBA00022679"/>
    </source>
</evidence>
<comment type="pathway">
    <text evidence="3">Sphingolipid metabolism.</text>
</comment>
<dbReference type="GO" id="GO:0008168">
    <property type="term" value="F:methyltransferase activity"/>
    <property type="evidence" value="ECO:0007669"/>
    <property type="project" value="UniProtKB-KW"/>
</dbReference>
<keyword evidence="6" id="KW-0489">Methyltransferase</keyword>
<comment type="pathway">
    <text evidence="2">Lipid metabolism; sphingolipid metabolism.</text>
</comment>
<gene>
    <name evidence="16" type="ORF">BB561_002185</name>
</gene>
<keyword evidence="8" id="KW-0949">S-adenosyl-L-methionine</keyword>
<evidence type="ECO:0000256" key="2">
    <source>
        <dbReference type="ARBA" id="ARBA00004760"/>
    </source>
</evidence>
<organism evidence="16 17">
    <name type="scientific">Smittium simulii</name>
    <dbReference type="NCBI Taxonomy" id="133385"/>
    <lineage>
        <taxon>Eukaryota</taxon>
        <taxon>Fungi</taxon>
        <taxon>Fungi incertae sedis</taxon>
        <taxon>Zoopagomycota</taxon>
        <taxon>Kickxellomycotina</taxon>
        <taxon>Harpellomycetes</taxon>
        <taxon>Harpellales</taxon>
        <taxon>Legeriomycetaceae</taxon>
        <taxon>Smittium</taxon>
    </lineage>
</organism>
<evidence type="ECO:0000256" key="11">
    <source>
        <dbReference type="ARBA" id="ARBA00022989"/>
    </source>
</evidence>
<proteinExistence type="inferred from homology"/>
<evidence type="ECO:0000256" key="12">
    <source>
        <dbReference type="ARBA" id="ARBA00023098"/>
    </source>
</evidence>
<evidence type="ECO:0000256" key="3">
    <source>
        <dbReference type="ARBA" id="ARBA00004991"/>
    </source>
</evidence>
<dbReference type="EC" id="2.1.1.317" evidence="14"/>
<dbReference type="SUPFAM" id="SSF53335">
    <property type="entry name" value="S-adenosyl-L-methionine-dependent methyltransferases"/>
    <property type="match status" value="1"/>
</dbReference>
<evidence type="ECO:0000256" key="8">
    <source>
        <dbReference type="ARBA" id="ARBA00022691"/>
    </source>
</evidence>
<evidence type="ECO:0000256" key="15">
    <source>
        <dbReference type="SAM" id="Phobius"/>
    </source>
</evidence>
<dbReference type="PANTHER" id="PTHR45197">
    <property type="entry name" value="SYNTHASE, PUTATIVE (AFU_ORTHOLOGUE AFUA_7G04190)-RELATED"/>
    <property type="match status" value="1"/>
</dbReference>
<comment type="caution">
    <text evidence="16">The sequence shown here is derived from an EMBL/GenBank/DDBJ whole genome shotgun (WGS) entry which is preliminary data.</text>
</comment>
<comment type="similarity">
    <text evidence="4">Belongs to the CFA/CMAS family.</text>
</comment>
<keyword evidence="7" id="KW-0808">Transferase</keyword>
<dbReference type="STRING" id="133385.A0A2T9YRF9"/>
<keyword evidence="12" id="KW-0443">Lipid metabolism</keyword>
<keyword evidence="10" id="KW-0746">Sphingolipid metabolism</keyword>
<evidence type="ECO:0000256" key="1">
    <source>
        <dbReference type="ARBA" id="ARBA00004141"/>
    </source>
</evidence>
<reference evidence="16 17" key="1">
    <citation type="journal article" date="2018" name="MBio">
        <title>Comparative Genomics Reveals the Core Gene Toolbox for the Fungus-Insect Symbiosis.</title>
        <authorList>
            <person name="Wang Y."/>
            <person name="Stata M."/>
            <person name="Wang W."/>
            <person name="Stajich J.E."/>
            <person name="White M.M."/>
            <person name="Moncalvo J.M."/>
        </authorList>
    </citation>
    <scope>NUCLEOTIDE SEQUENCE [LARGE SCALE GENOMIC DNA]</scope>
    <source>
        <strain evidence="16 17">SWE-8-4</strain>
    </source>
</reference>